<dbReference type="HOGENOM" id="CLU_068510_3_1_4"/>
<dbReference type="Gene3D" id="3.40.30.10">
    <property type="entry name" value="Glutaredoxin"/>
    <property type="match status" value="1"/>
</dbReference>
<dbReference type="SUPFAM" id="SSF52833">
    <property type="entry name" value="Thioredoxin-like"/>
    <property type="match status" value="1"/>
</dbReference>
<dbReference type="PANTHER" id="PTHR36417:SF2">
    <property type="entry name" value="SELENOPROTEIN DOMAIN PROTEIN (AFU_ORTHOLOGUE AFUA_1G05220)"/>
    <property type="match status" value="1"/>
</dbReference>
<keyword evidence="3" id="KW-1185">Reference proteome</keyword>
<dbReference type="RefSeq" id="WP_046487100.1">
    <property type="nucleotide sequence ID" value="NZ_LN827929.1"/>
</dbReference>
<dbReference type="EMBL" id="LN827929">
    <property type="protein sequence ID" value="CEZ19167.1"/>
    <property type="molecule type" value="Genomic_DNA"/>
</dbReference>
<dbReference type="Proteomes" id="UP000064007">
    <property type="component" value="Chromosome 1"/>
</dbReference>
<reference evidence="3" key="1">
    <citation type="submission" date="2014-12" db="EMBL/GenBank/DDBJ databases">
        <authorList>
            <person name="Salcher M.M."/>
        </authorList>
    </citation>
    <scope>NUCLEOTIDE SEQUENCE [LARGE SCALE GENOMIC DNA]</scope>
    <source>
        <strain evidence="3">MMS-10A-171</strain>
    </source>
</reference>
<dbReference type="InterPro" id="IPR011893">
    <property type="entry name" value="Selenoprotein_Rdx-typ"/>
</dbReference>
<dbReference type="InterPro" id="IPR036249">
    <property type="entry name" value="Thioredoxin-like_sf"/>
</dbReference>
<keyword evidence="1" id="KW-0676">Redox-active center</keyword>
<dbReference type="NCBIfam" id="TIGR02174">
    <property type="entry name" value="CXXU_selWTH"/>
    <property type="match status" value="1"/>
</dbReference>
<sequence length="95" mass="10847">MGTKSKTYKIEIQFCTQCAWLPRALWMMQEILTTFQGEVISVTLTPKSGGIFEIFLDKEKIYSRSDFGGFLDIKDVKKLIRDKISPGKNLGHTDL</sequence>
<proteinExistence type="predicted"/>
<dbReference type="OrthoDB" id="9811366at2"/>
<gene>
    <name evidence="2" type="ORF">BN1208_0273</name>
</gene>
<evidence type="ECO:0000256" key="1">
    <source>
        <dbReference type="ARBA" id="ARBA00023284"/>
    </source>
</evidence>
<evidence type="ECO:0000313" key="3">
    <source>
        <dbReference type="Proteomes" id="UP000064007"/>
    </source>
</evidence>
<name>A0A0D6EU73_9PROT</name>
<protein>
    <submittedName>
        <fullName evidence="2">Selenoprotein W-related protein</fullName>
    </submittedName>
</protein>
<evidence type="ECO:0000313" key="2">
    <source>
        <dbReference type="EMBL" id="CEZ19167.1"/>
    </source>
</evidence>
<dbReference type="Pfam" id="PF10262">
    <property type="entry name" value="Rdx"/>
    <property type="match status" value="1"/>
</dbReference>
<dbReference type="STRING" id="1581557.BN1208_0273"/>
<organism evidence="2 3">
    <name type="scientific">Candidatus Methylopumilus planktonicus</name>
    <dbReference type="NCBI Taxonomy" id="1581557"/>
    <lineage>
        <taxon>Bacteria</taxon>
        <taxon>Pseudomonadati</taxon>
        <taxon>Pseudomonadota</taxon>
        <taxon>Betaproteobacteria</taxon>
        <taxon>Nitrosomonadales</taxon>
        <taxon>Methylophilaceae</taxon>
        <taxon>Candidatus Methylopumilus</taxon>
    </lineage>
</organism>
<accession>A0A0D6EU73</accession>
<dbReference type="AlphaFoldDB" id="A0A0D6EU73"/>
<dbReference type="PANTHER" id="PTHR36417">
    <property type="entry name" value="SELENOPROTEIN DOMAIN PROTEIN (AFU_ORTHOLOGUE AFUA_1G05220)"/>
    <property type="match status" value="1"/>
</dbReference>
<dbReference type="KEGG" id="mbat:BN1208_0273"/>